<evidence type="ECO:0000313" key="15">
    <source>
        <dbReference type="EMBL" id="KAH0819896.1"/>
    </source>
</evidence>
<reference evidence="15" key="1">
    <citation type="journal article" date="2020" name="J Insects Food Feed">
        <title>The yellow mealworm (Tenebrio molitor) genome: a resource for the emerging insects as food and feed industry.</title>
        <authorList>
            <person name="Eriksson T."/>
            <person name="Andere A."/>
            <person name="Kelstrup H."/>
            <person name="Emery V."/>
            <person name="Picard C."/>
        </authorList>
    </citation>
    <scope>NUCLEOTIDE SEQUENCE</scope>
    <source>
        <strain evidence="15">Stoneville</strain>
        <tissue evidence="15">Whole head</tissue>
    </source>
</reference>
<sequence>MYREDPVSFRTRSRNPESSSRMAELSVHRRGHTAVDVELKPAATEPPPPSTGSSPLYPPPPPFQSPATPTRSSDVTRSEPNLNGSQPEPVILKAVPSLKNLSEHCLPDKISKMHVKGALNHRLLLQSKSFAVDNARPIYPNCPFSPYVSPTSSPRTNRKRQPLKESRRVSIEKSGMYLQLNQYKLMDSIGQGSYGIVKLAYNEEDDTHYAMKILSKKKLLKKAGMFGRLPPKKEGRTNSSMTHPLQRVYREIAILKKLDHPNVVKLVEVLDDPVEDHLYLVFELLERGQVLDVPTDKPLTLDQAWTYFRDVILGIEYCNYCFFLSLGRFAAATPP</sequence>
<evidence type="ECO:0000256" key="8">
    <source>
        <dbReference type="ARBA" id="ARBA00022840"/>
    </source>
</evidence>
<feature type="binding site" evidence="12">
    <location>
        <position position="212"/>
    </location>
    <ligand>
        <name>ATP</name>
        <dbReference type="ChEBI" id="CHEBI:30616"/>
    </ligand>
</feature>
<keyword evidence="9" id="KW-0112">Calmodulin-binding</keyword>
<gene>
    <name evidence="15" type="ORF">GEV33_002895</name>
</gene>
<dbReference type="GO" id="GO:0005516">
    <property type="term" value="F:calmodulin binding"/>
    <property type="evidence" value="ECO:0007669"/>
    <property type="project" value="UniProtKB-KW"/>
</dbReference>
<dbReference type="SUPFAM" id="SSF56112">
    <property type="entry name" value="Protein kinase-like (PK-like)"/>
    <property type="match status" value="1"/>
</dbReference>
<keyword evidence="4" id="KW-0723">Serine/threonine-protein kinase</keyword>
<dbReference type="EMBL" id="JABDTM020013387">
    <property type="protein sequence ID" value="KAH0819896.1"/>
    <property type="molecule type" value="Genomic_DNA"/>
</dbReference>
<evidence type="ECO:0000256" key="11">
    <source>
        <dbReference type="ARBA" id="ARBA00047430"/>
    </source>
</evidence>
<evidence type="ECO:0000313" key="16">
    <source>
        <dbReference type="Proteomes" id="UP000719412"/>
    </source>
</evidence>
<name>A0A8J6HTZ6_TENMO</name>
<evidence type="ECO:0000256" key="2">
    <source>
        <dbReference type="ARBA" id="ARBA00012434"/>
    </source>
</evidence>
<dbReference type="EC" id="2.7.11.17" evidence="2"/>
<accession>A0A8J6HTZ6</accession>
<dbReference type="InterPro" id="IPR017441">
    <property type="entry name" value="Protein_kinase_ATP_BS"/>
</dbReference>
<dbReference type="PROSITE" id="PS00107">
    <property type="entry name" value="PROTEIN_KINASE_ATP"/>
    <property type="match status" value="1"/>
</dbReference>
<dbReference type="GO" id="GO:0004683">
    <property type="term" value="F:calcium/calmodulin-dependent protein kinase activity"/>
    <property type="evidence" value="ECO:0007669"/>
    <property type="project" value="UniProtKB-EC"/>
</dbReference>
<dbReference type="PROSITE" id="PS50011">
    <property type="entry name" value="PROTEIN_KINASE_DOM"/>
    <property type="match status" value="1"/>
</dbReference>
<keyword evidence="8 12" id="KW-0067">ATP-binding</keyword>
<dbReference type="InterPro" id="IPR000719">
    <property type="entry name" value="Prot_kinase_dom"/>
</dbReference>
<keyword evidence="6 12" id="KW-0547">Nucleotide-binding</keyword>
<dbReference type="PANTHER" id="PTHR43895">
    <property type="entry name" value="CALCIUM/CALMODULIN-DEPENDENT PROTEIN KINASE KINASE-RELATED"/>
    <property type="match status" value="1"/>
</dbReference>
<evidence type="ECO:0000256" key="10">
    <source>
        <dbReference type="ARBA" id="ARBA00047307"/>
    </source>
</evidence>
<feature type="region of interest" description="Disordered" evidence="13">
    <location>
        <begin position="1"/>
        <end position="88"/>
    </location>
</feature>
<dbReference type="Gene3D" id="3.30.200.20">
    <property type="entry name" value="Phosphorylase Kinase, domain 1"/>
    <property type="match status" value="1"/>
</dbReference>
<evidence type="ECO:0000259" key="14">
    <source>
        <dbReference type="PROSITE" id="PS50011"/>
    </source>
</evidence>
<keyword evidence="7" id="KW-0418">Kinase</keyword>
<dbReference type="FunFam" id="3.30.200.20:FF:000429">
    <property type="entry name" value="Calcium/calmodulin-dependent protein kinase kinase"/>
    <property type="match status" value="1"/>
</dbReference>
<dbReference type="Pfam" id="PF00069">
    <property type="entry name" value="Pkinase"/>
    <property type="match status" value="1"/>
</dbReference>
<reference evidence="15" key="2">
    <citation type="submission" date="2021-08" db="EMBL/GenBank/DDBJ databases">
        <authorList>
            <person name="Eriksson T."/>
        </authorList>
    </citation>
    <scope>NUCLEOTIDE SEQUENCE</scope>
    <source>
        <strain evidence="15">Stoneville</strain>
        <tissue evidence="15">Whole head</tissue>
    </source>
</reference>
<dbReference type="GO" id="GO:0005737">
    <property type="term" value="C:cytoplasm"/>
    <property type="evidence" value="ECO:0007669"/>
    <property type="project" value="UniProtKB-SubCell"/>
</dbReference>
<evidence type="ECO:0000256" key="6">
    <source>
        <dbReference type="ARBA" id="ARBA00022741"/>
    </source>
</evidence>
<evidence type="ECO:0000256" key="12">
    <source>
        <dbReference type="PROSITE-ProRule" id="PRU10141"/>
    </source>
</evidence>
<protein>
    <recommendedName>
        <fullName evidence="2">calcium/calmodulin-dependent protein kinase</fullName>
        <ecNumber evidence="2">2.7.11.17</ecNumber>
    </recommendedName>
</protein>
<dbReference type="PANTHER" id="PTHR43895:SF164">
    <property type="entry name" value="CALCIUM_CALMODULIN-DEPENDENT PROTEIN KINASE KINASE"/>
    <property type="match status" value="1"/>
</dbReference>
<feature type="domain" description="Protein kinase" evidence="14">
    <location>
        <begin position="183"/>
        <end position="335"/>
    </location>
</feature>
<keyword evidence="5" id="KW-0808">Transferase</keyword>
<evidence type="ECO:0000256" key="9">
    <source>
        <dbReference type="ARBA" id="ARBA00022860"/>
    </source>
</evidence>
<evidence type="ECO:0000256" key="4">
    <source>
        <dbReference type="ARBA" id="ARBA00022527"/>
    </source>
</evidence>
<evidence type="ECO:0000256" key="13">
    <source>
        <dbReference type="SAM" id="MobiDB-lite"/>
    </source>
</evidence>
<feature type="compositionally biased region" description="Polar residues" evidence="13">
    <location>
        <begin position="71"/>
        <end position="86"/>
    </location>
</feature>
<dbReference type="GO" id="GO:0061762">
    <property type="term" value="P:CAMKK-AMPK signaling cascade"/>
    <property type="evidence" value="ECO:0007669"/>
    <property type="project" value="TreeGrafter"/>
</dbReference>
<evidence type="ECO:0000256" key="3">
    <source>
        <dbReference type="ARBA" id="ARBA00022490"/>
    </source>
</evidence>
<dbReference type="AlphaFoldDB" id="A0A8J6HTZ6"/>
<comment type="catalytic activity">
    <reaction evidence="10">
        <text>L-threonyl-[protein] + ATP = O-phospho-L-threonyl-[protein] + ADP + H(+)</text>
        <dbReference type="Rhea" id="RHEA:46608"/>
        <dbReference type="Rhea" id="RHEA-COMP:11060"/>
        <dbReference type="Rhea" id="RHEA-COMP:11605"/>
        <dbReference type="ChEBI" id="CHEBI:15378"/>
        <dbReference type="ChEBI" id="CHEBI:30013"/>
        <dbReference type="ChEBI" id="CHEBI:30616"/>
        <dbReference type="ChEBI" id="CHEBI:61977"/>
        <dbReference type="ChEBI" id="CHEBI:456216"/>
        <dbReference type="EC" id="2.7.11.17"/>
    </reaction>
</comment>
<keyword evidence="3" id="KW-0963">Cytoplasm</keyword>
<dbReference type="GO" id="GO:0005634">
    <property type="term" value="C:nucleus"/>
    <property type="evidence" value="ECO:0007669"/>
    <property type="project" value="UniProtKB-ARBA"/>
</dbReference>
<feature type="compositionally biased region" description="Pro residues" evidence="13">
    <location>
        <begin position="44"/>
        <end position="64"/>
    </location>
</feature>
<dbReference type="Proteomes" id="UP000719412">
    <property type="component" value="Unassembled WGS sequence"/>
</dbReference>
<dbReference type="SMART" id="SM00220">
    <property type="entry name" value="S_TKc"/>
    <property type="match status" value="1"/>
</dbReference>
<organism evidence="15 16">
    <name type="scientific">Tenebrio molitor</name>
    <name type="common">Yellow mealworm beetle</name>
    <dbReference type="NCBI Taxonomy" id="7067"/>
    <lineage>
        <taxon>Eukaryota</taxon>
        <taxon>Metazoa</taxon>
        <taxon>Ecdysozoa</taxon>
        <taxon>Arthropoda</taxon>
        <taxon>Hexapoda</taxon>
        <taxon>Insecta</taxon>
        <taxon>Pterygota</taxon>
        <taxon>Neoptera</taxon>
        <taxon>Endopterygota</taxon>
        <taxon>Coleoptera</taxon>
        <taxon>Polyphaga</taxon>
        <taxon>Cucujiformia</taxon>
        <taxon>Tenebrionidae</taxon>
        <taxon>Tenebrio</taxon>
    </lineage>
</organism>
<comment type="catalytic activity">
    <reaction evidence="11">
        <text>L-seryl-[protein] + ATP = O-phospho-L-seryl-[protein] + ADP + H(+)</text>
        <dbReference type="Rhea" id="RHEA:17989"/>
        <dbReference type="Rhea" id="RHEA-COMP:9863"/>
        <dbReference type="Rhea" id="RHEA-COMP:11604"/>
        <dbReference type="ChEBI" id="CHEBI:15378"/>
        <dbReference type="ChEBI" id="CHEBI:29999"/>
        <dbReference type="ChEBI" id="CHEBI:30616"/>
        <dbReference type="ChEBI" id="CHEBI:83421"/>
        <dbReference type="ChEBI" id="CHEBI:456216"/>
        <dbReference type="EC" id="2.7.11.17"/>
    </reaction>
</comment>
<keyword evidence="16" id="KW-1185">Reference proteome</keyword>
<comment type="caution">
    <text evidence="15">The sequence shown here is derived from an EMBL/GenBank/DDBJ whole genome shotgun (WGS) entry which is preliminary data.</text>
</comment>
<dbReference type="GO" id="GO:0005524">
    <property type="term" value="F:ATP binding"/>
    <property type="evidence" value="ECO:0007669"/>
    <property type="project" value="UniProtKB-UniRule"/>
</dbReference>
<evidence type="ECO:0000256" key="5">
    <source>
        <dbReference type="ARBA" id="ARBA00022679"/>
    </source>
</evidence>
<evidence type="ECO:0000256" key="7">
    <source>
        <dbReference type="ARBA" id="ARBA00022777"/>
    </source>
</evidence>
<evidence type="ECO:0000256" key="1">
    <source>
        <dbReference type="ARBA" id="ARBA00004496"/>
    </source>
</evidence>
<proteinExistence type="predicted"/>
<comment type="subcellular location">
    <subcellularLocation>
        <location evidence="1">Cytoplasm</location>
    </subcellularLocation>
</comment>
<dbReference type="InterPro" id="IPR011009">
    <property type="entry name" value="Kinase-like_dom_sf"/>
</dbReference>